<dbReference type="PANTHER" id="PTHR24223">
    <property type="entry name" value="ATP-BINDING CASSETTE SUB-FAMILY C"/>
    <property type="match status" value="1"/>
</dbReference>
<dbReference type="InterPro" id="IPR050173">
    <property type="entry name" value="ABC_transporter_C-like"/>
</dbReference>
<evidence type="ECO:0000313" key="3">
    <source>
        <dbReference type="EMBL" id="KAG9244317.1"/>
    </source>
</evidence>
<evidence type="ECO:0000256" key="2">
    <source>
        <dbReference type="ARBA" id="ARBA00022840"/>
    </source>
</evidence>
<gene>
    <name evidence="3" type="ORF">BJ878DRAFT_421632</name>
</gene>
<evidence type="ECO:0000313" key="4">
    <source>
        <dbReference type="Proteomes" id="UP000887226"/>
    </source>
</evidence>
<keyword evidence="2" id="KW-0067">ATP-binding</keyword>
<organism evidence="3 4">
    <name type="scientific">Calycina marina</name>
    <dbReference type="NCBI Taxonomy" id="1763456"/>
    <lineage>
        <taxon>Eukaryota</taxon>
        <taxon>Fungi</taxon>
        <taxon>Dikarya</taxon>
        <taxon>Ascomycota</taxon>
        <taxon>Pezizomycotina</taxon>
        <taxon>Leotiomycetes</taxon>
        <taxon>Helotiales</taxon>
        <taxon>Pezizellaceae</taxon>
        <taxon>Calycina</taxon>
    </lineage>
</organism>
<comment type="caution">
    <text evidence="3">The sequence shown here is derived from an EMBL/GenBank/DDBJ whole genome shotgun (WGS) entry which is preliminary data.</text>
</comment>
<name>A0A9P8CF07_9HELO</name>
<dbReference type="AlphaFoldDB" id="A0A9P8CF07"/>
<dbReference type="Gene3D" id="3.40.50.300">
    <property type="entry name" value="P-loop containing nucleotide triphosphate hydrolases"/>
    <property type="match status" value="1"/>
</dbReference>
<evidence type="ECO:0000256" key="1">
    <source>
        <dbReference type="ARBA" id="ARBA00022741"/>
    </source>
</evidence>
<keyword evidence="1" id="KW-0547">Nucleotide-binding</keyword>
<dbReference type="GO" id="GO:0016020">
    <property type="term" value="C:membrane"/>
    <property type="evidence" value="ECO:0007669"/>
    <property type="project" value="TreeGrafter"/>
</dbReference>
<sequence>QLFVLARAMLRKASILVLVEDVSSSVCHSVIESLITGRILHHSVDRQTNQLMQSLIRSEFEDNTIICVEHHLENILDYNKVAILDGGTLIKDDSLESATCGFKI</sequence>
<dbReference type="Proteomes" id="UP000887226">
    <property type="component" value="Unassembled WGS sequence"/>
</dbReference>
<feature type="non-terminal residue" evidence="3">
    <location>
        <position position="1"/>
    </location>
</feature>
<dbReference type="GO" id="GO:0042626">
    <property type="term" value="F:ATPase-coupled transmembrane transporter activity"/>
    <property type="evidence" value="ECO:0007669"/>
    <property type="project" value="TreeGrafter"/>
</dbReference>
<dbReference type="OrthoDB" id="6500128at2759"/>
<proteinExistence type="predicted"/>
<dbReference type="SUPFAM" id="SSF52540">
    <property type="entry name" value="P-loop containing nucleoside triphosphate hydrolases"/>
    <property type="match status" value="1"/>
</dbReference>
<dbReference type="GO" id="GO:0005524">
    <property type="term" value="F:ATP binding"/>
    <property type="evidence" value="ECO:0007669"/>
    <property type="project" value="UniProtKB-KW"/>
</dbReference>
<protein>
    <submittedName>
        <fullName evidence="3">Uncharacterized protein</fullName>
    </submittedName>
</protein>
<keyword evidence="4" id="KW-1185">Reference proteome</keyword>
<dbReference type="EMBL" id="MU253914">
    <property type="protein sequence ID" value="KAG9244317.1"/>
    <property type="molecule type" value="Genomic_DNA"/>
</dbReference>
<dbReference type="PANTHER" id="PTHR24223:SF399">
    <property type="entry name" value="ABC TRANSPORTER ATNG"/>
    <property type="match status" value="1"/>
</dbReference>
<accession>A0A9P8CF07</accession>
<reference evidence="3" key="1">
    <citation type="journal article" date="2021" name="IMA Fungus">
        <title>Genomic characterization of three marine fungi, including Emericellopsis atlantica sp. nov. with signatures of a generalist lifestyle and marine biomass degradation.</title>
        <authorList>
            <person name="Hagestad O.C."/>
            <person name="Hou L."/>
            <person name="Andersen J.H."/>
            <person name="Hansen E.H."/>
            <person name="Altermark B."/>
            <person name="Li C."/>
            <person name="Kuhnert E."/>
            <person name="Cox R.J."/>
            <person name="Crous P.W."/>
            <person name="Spatafora J.W."/>
            <person name="Lail K."/>
            <person name="Amirebrahimi M."/>
            <person name="Lipzen A."/>
            <person name="Pangilinan J."/>
            <person name="Andreopoulos W."/>
            <person name="Hayes R.D."/>
            <person name="Ng V."/>
            <person name="Grigoriev I.V."/>
            <person name="Jackson S.A."/>
            <person name="Sutton T.D.S."/>
            <person name="Dobson A.D.W."/>
            <person name="Rama T."/>
        </authorList>
    </citation>
    <scope>NUCLEOTIDE SEQUENCE</scope>
    <source>
        <strain evidence="3">TRa3180A</strain>
    </source>
</reference>
<dbReference type="InterPro" id="IPR027417">
    <property type="entry name" value="P-loop_NTPase"/>
</dbReference>